<evidence type="ECO:0000313" key="1">
    <source>
        <dbReference type="EMBL" id="MBI6183468.1"/>
    </source>
</evidence>
<dbReference type="Proteomes" id="UP000639004">
    <property type="component" value="Unassembled WGS sequence"/>
</dbReference>
<accession>A0ABS0TYM0</accession>
<reference evidence="1 2" key="1">
    <citation type="submission" date="2020-12" db="EMBL/GenBank/DDBJ databases">
        <title>Enhanced detection system for hospital associated transmission using whole genome sequencing surveillance.</title>
        <authorList>
            <person name="Harrison L.H."/>
            <person name="Van Tyne D."/>
            <person name="Marsh J.W."/>
            <person name="Griffith M.P."/>
            <person name="Snyder D.J."/>
            <person name="Cooper V.S."/>
            <person name="Mustapha M."/>
        </authorList>
    </citation>
    <scope>NUCLEOTIDE SEQUENCE [LARGE SCALE GENOMIC DNA]</scope>
    <source>
        <strain evidence="1 2">SER00238</strain>
    </source>
</reference>
<protein>
    <submittedName>
        <fullName evidence="1">Type IV secretion protein Rhs</fullName>
    </submittedName>
</protein>
<dbReference type="RefSeq" id="WP_198642659.1">
    <property type="nucleotide sequence ID" value="NZ_JAEHSL010000036.1"/>
</dbReference>
<evidence type="ECO:0000313" key="2">
    <source>
        <dbReference type="Proteomes" id="UP000639004"/>
    </source>
</evidence>
<keyword evidence="2" id="KW-1185">Reference proteome</keyword>
<sequence>MADINDLSSLGSVRSPRGVVKVGGDIITGWQSLEVENNAHRSADTFRVVFVLDLLPSQRNAQWFAGQRLMDIEVLTGFPKDLQHYTPAELDSLILGRVDDITLDLPAGTLELVGRDNTALFIDTKTSEHFANKTSSQIAQTLAERHGLKSVVTPTTRMAGSFYKSDFVDTTQQQSEWDLLSYLANVEGFDLYVKGYTLYFTQRAAPSPDHYRIQWTPPSQHQGYAWANIIDLQFSRNLTIAKGISVEVRSWNSKAKKGFSAFWPKQGKTTRPGQSAAQTQRYRYTVPGLSQDAAQQRAQQLYQHIVSHEMKLTASMPADNLLSISQTISVLGTNTDFDQVYYPETITRTLSVDEGYRMNITAKNTSPDLEVTS</sequence>
<organism evidence="1 2">
    <name type="scientific">Serratia proteamaculans</name>
    <dbReference type="NCBI Taxonomy" id="28151"/>
    <lineage>
        <taxon>Bacteria</taxon>
        <taxon>Pseudomonadati</taxon>
        <taxon>Pseudomonadota</taxon>
        <taxon>Gammaproteobacteria</taxon>
        <taxon>Enterobacterales</taxon>
        <taxon>Yersiniaceae</taxon>
        <taxon>Serratia</taxon>
    </lineage>
</organism>
<comment type="caution">
    <text evidence="1">The sequence shown here is derived from an EMBL/GenBank/DDBJ whole genome shotgun (WGS) entry which is preliminary data.</text>
</comment>
<dbReference type="EMBL" id="JAEHSL010000036">
    <property type="protein sequence ID" value="MBI6183468.1"/>
    <property type="molecule type" value="Genomic_DNA"/>
</dbReference>
<dbReference type="SUPFAM" id="SSF69279">
    <property type="entry name" value="Phage tail proteins"/>
    <property type="match status" value="1"/>
</dbReference>
<proteinExistence type="predicted"/>
<gene>
    <name evidence="1" type="ORF">JEQ07_24115</name>
</gene>
<name>A0ABS0TYM0_SERPR</name>